<dbReference type="Proteomes" id="UP001151760">
    <property type="component" value="Unassembled WGS sequence"/>
</dbReference>
<proteinExistence type="predicted"/>
<keyword evidence="3" id="KW-1185">Reference proteome</keyword>
<name>A0ABQ5CDM7_9ASTR</name>
<protein>
    <submittedName>
        <fullName evidence="2">Uncharacterized protein</fullName>
    </submittedName>
</protein>
<gene>
    <name evidence="2" type="ORF">Tco_0895117</name>
</gene>
<evidence type="ECO:0000313" key="3">
    <source>
        <dbReference type="Proteomes" id="UP001151760"/>
    </source>
</evidence>
<evidence type="ECO:0000256" key="1">
    <source>
        <dbReference type="SAM" id="MobiDB-lite"/>
    </source>
</evidence>
<feature type="region of interest" description="Disordered" evidence="1">
    <location>
        <begin position="1"/>
        <end position="30"/>
    </location>
</feature>
<organism evidence="2 3">
    <name type="scientific">Tanacetum coccineum</name>
    <dbReference type="NCBI Taxonomy" id="301880"/>
    <lineage>
        <taxon>Eukaryota</taxon>
        <taxon>Viridiplantae</taxon>
        <taxon>Streptophyta</taxon>
        <taxon>Embryophyta</taxon>
        <taxon>Tracheophyta</taxon>
        <taxon>Spermatophyta</taxon>
        <taxon>Magnoliopsida</taxon>
        <taxon>eudicotyledons</taxon>
        <taxon>Gunneridae</taxon>
        <taxon>Pentapetalae</taxon>
        <taxon>asterids</taxon>
        <taxon>campanulids</taxon>
        <taxon>Asterales</taxon>
        <taxon>Asteraceae</taxon>
        <taxon>Asteroideae</taxon>
        <taxon>Anthemideae</taxon>
        <taxon>Anthemidinae</taxon>
        <taxon>Tanacetum</taxon>
    </lineage>
</organism>
<dbReference type="EMBL" id="BQNB010014193">
    <property type="protein sequence ID" value="GJT25180.1"/>
    <property type="molecule type" value="Genomic_DNA"/>
</dbReference>
<accession>A0ABQ5CDM7</accession>
<reference evidence="2" key="1">
    <citation type="journal article" date="2022" name="Int. J. Mol. Sci.">
        <title>Draft Genome of Tanacetum Coccineum: Genomic Comparison of Closely Related Tanacetum-Family Plants.</title>
        <authorList>
            <person name="Yamashiro T."/>
            <person name="Shiraishi A."/>
            <person name="Nakayama K."/>
            <person name="Satake H."/>
        </authorList>
    </citation>
    <scope>NUCLEOTIDE SEQUENCE</scope>
</reference>
<evidence type="ECO:0000313" key="2">
    <source>
        <dbReference type="EMBL" id="GJT25180.1"/>
    </source>
</evidence>
<sequence length="234" mass="27027">MSGNNFGNNNNVKENANDNANNNGINNATNNVVNKEDLPQLLDFRGGSHVTNVPHLDVEDFSSWKDRFLVYLDGLEPFLLEILENGPYIPKSLASTQDNFLASLKSSGHLRTESLQIKIRDRKDIDSDVEEDTRSSQEFLVDLNQEYHDKALMVEITMKNVQRLLSMIDSDERKHVLNYTMVDLHYVKDQRKNLLSKFNSLKQELFSYKSDCIDLKKTSRSKTYPFNMKLADWM</sequence>
<comment type="caution">
    <text evidence="2">The sequence shown here is derived from an EMBL/GenBank/DDBJ whole genome shotgun (WGS) entry which is preliminary data.</text>
</comment>
<reference evidence="2" key="2">
    <citation type="submission" date="2022-01" db="EMBL/GenBank/DDBJ databases">
        <authorList>
            <person name="Yamashiro T."/>
            <person name="Shiraishi A."/>
            <person name="Satake H."/>
            <person name="Nakayama K."/>
        </authorList>
    </citation>
    <scope>NUCLEOTIDE SEQUENCE</scope>
</reference>